<dbReference type="Gene3D" id="2.102.10.10">
    <property type="entry name" value="Rieske [2Fe-2S] iron-sulphur domain"/>
    <property type="match status" value="1"/>
</dbReference>
<proteinExistence type="predicted"/>
<protein>
    <submittedName>
        <fullName evidence="6">Rieske (2Fe-2S) protein</fullName>
    </submittedName>
</protein>
<evidence type="ECO:0000313" key="6">
    <source>
        <dbReference type="EMBL" id="MBI1621911.1"/>
    </source>
</evidence>
<dbReference type="InterPro" id="IPR036922">
    <property type="entry name" value="Rieske_2Fe-2S_sf"/>
</dbReference>
<dbReference type="EMBL" id="JADGMQ010000011">
    <property type="protein sequence ID" value="MBI1621911.1"/>
    <property type="molecule type" value="Genomic_DNA"/>
</dbReference>
<organism evidence="6 7">
    <name type="scientific">Aquamicrobium zhengzhouense</name>
    <dbReference type="NCBI Taxonomy" id="2781738"/>
    <lineage>
        <taxon>Bacteria</taxon>
        <taxon>Pseudomonadati</taxon>
        <taxon>Pseudomonadota</taxon>
        <taxon>Alphaproteobacteria</taxon>
        <taxon>Hyphomicrobiales</taxon>
        <taxon>Phyllobacteriaceae</taxon>
        <taxon>Aquamicrobium</taxon>
    </lineage>
</organism>
<evidence type="ECO:0000256" key="1">
    <source>
        <dbReference type="ARBA" id="ARBA00022714"/>
    </source>
</evidence>
<gene>
    <name evidence="6" type="ORF">IOD40_14710</name>
</gene>
<accession>A0ABS0SGU5</accession>
<keyword evidence="1" id="KW-0001">2Fe-2S</keyword>
<dbReference type="Proteomes" id="UP000601789">
    <property type="component" value="Unassembled WGS sequence"/>
</dbReference>
<reference evidence="6 7" key="1">
    <citation type="submission" date="2020-10" db="EMBL/GenBank/DDBJ databases">
        <title>Aquamicrobium zhengzhouensis sp. nov., a exopolysaccharide producing bacterium isolated from farmland soil.</title>
        <authorList>
            <person name="Wang X."/>
        </authorList>
    </citation>
    <scope>NUCLEOTIDE SEQUENCE [LARGE SCALE GENOMIC DNA]</scope>
    <source>
        <strain evidence="7">cd-1</strain>
    </source>
</reference>
<sequence length="147" mass="16506">MTATGRPKREPARHVVARVDEIAEGKSKLVHVEGRDIAIFNVKGEFLAIANRCPHEGADLCKGNVVPLIESDDPGVVKLSRHGELVRCPWHGWEFDLRTGKSWCDPARTRVKSFDVAVEQGKRLVEGPYQTEVYKISVDEEYVVLEL</sequence>
<keyword evidence="4" id="KW-0411">Iron-sulfur</keyword>
<dbReference type="Pfam" id="PF00355">
    <property type="entry name" value="Rieske"/>
    <property type="match status" value="1"/>
</dbReference>
<dbReference type="SUPFAM" id="SSF50022">
    <property type="entry name" value="ISP domain"/>
    <property type="match status" value="1"/>
</dbReference>
<keyword evidence="2" id="KW-0479">Metal-binding</keyword>
<evidence type="ECO:0000256" key="3">
    <source>
        <dbReference type="ARBA" id="ARBA00023004"/>
    </source>
</evidence>
<dbReference type="InterPro" id="IPR017941">
    <property type="entry name" value="Rieske_2Fe-2S"/>
</dbReference>
<keyword evidence="3" id="KW-0408">Iron</keyword>
<dbReference type="PROSITE" id="PS51296">
    <property type="entry name" value="RIESKE"/>
    <property type="match status" value="1"/>
</dbReference>
<evidence type="ECO:0000259" key="5">
    <source>
        <dbReference type="PROSITE" id="PS51296"/>
    </source>
</evidence>
<name>A0ABS0SGU5_9HYPH</name>
<dbReference type="PANTHER" id="PTHR21496:SF23">
    <property type="entry name" value="3-PHENYLPROPIONATE_CINNAMIC ACID DIOXYGENASE FERREDOXIN SUBUNIT"/>
    <property type="match status" value="1"/>
</dbReference>
<evidence type="ECO:0000313" key="7">
    <source>
        <dbReference type="Proteomes" id="UP000601789"/>
    </source>
</evidence>
<evidence type="ECO:0000256" key="2">
    <source>
        <dbReference type="ARBA" id="ARBA00022723"/>
    </source>
</evidence>
<keyword evidence="7" id="KW-1185">Reference proteome</keyword>
<feature type="domain" description="Rieske" evidence="5">
    <location>
        <begin position="14"/>
        <end position="125"/>
    </location>
</feature>
<comment type="caution">
    <text evidence="6">The sequence shown here is derived from an EMBL/GenBank/DDBJ whole genome shotgun (WGS) entry which is preliminary data.</text>
</comment>
<dbReference type="PANTHER" id="PTHR21496">
    <property type="entry name" value="FERREDOXIN-RELATED"/>
    <property type="match status" value="1"/>
</dbReference>
<evidence type="ECO:0000256" key="4">
    <source>
        <dbReference type="ARBA" id="ARBA00023014"/>
    </source>
</evidence>